<keyword evidence="1" id="KW-1133">Transmembrane helix</keyword>
<evidence type="ECO:0000313" key="2">
    <source>
        <dbReference type="EMBL" id="PIR71597.1"/>
    </source>
</evidence>
<dbReference type="AlphaFoldDB" id="A0A2H0TJ97"/>
<reference evidence="3" key="1">
    <citation type="submission" date="2017-09" db="EMBL/GenBank/DDBJ databases">
        <title>Depth-based differentiation of microbial function through sediment-hosted aquifers and enrichment of novel symbionts in the deep terrestrial subsurface.</title>
        <authorList>
            <person name="Probst A.J."/>
            <person name="Ladd B."/>
            <person name="Jarett J.K."/>
            <person name="Geller-Mcgrath D.E."/>
            <person name="Sieber C.M.K."/>
            <person name="Emerson J.B."/>
            <person name="Anantharaman K."/>
            <person name="Thomas B.C."/>
            <person name="Malmstrom R."/>
            <person name="Stieglmeier M."/>
            <person name="Klingl A."/>
            <person name="Woyke T."/>
            <person name="Ryan C.M."/>
            <person name="Banfield J.F."/>
        </authorList>
    </citation>
    <scope>NUCLEOTIDE SEQUENCE [LARGE SCALE GENOMIC DNA]</scope>
</reference>
<sequence>MQEIAKYCHYPQEYLSLRARQGKLKAVRFGRNWVTKKEWLDEYLQKAEEYNNNFKVKKVSPPKNLPVEPSFPIGVFRPQLIIAIALAVVFIFAGLFFNKENFKIAIDNISGSSQLAEIGKGSGEILKDYFSWIGRSYKNANDFLEEKISQGYKAITQLWRVPEKVEEELTPKPTGEGLVVIPSTEKDEETVKKIKESFSDEVKVEIKDKTSGIIIPIFKKGEGEKYLYILVPISYEQ</sequence>
<keyword evidence="1" id="KW-0812">Transmembrane</keyword>
<gene>
    <name evidence="2" type="ORF">COU43_01740</name>
</gene>
<dbReference type="EMBL" id="PFCK01000048">
    <property type="protein sequence ID" value="PIR71597.1"/>
    <property type="molecule type" value="Genomic_DNA"/>
</dbReference>
<keyword evidence="1" id="KW-0472">Membrane</keyword>
<dbReference type="Proteomes" id="UP000228909">
    <property type="component" value="Unassembled WGS sequence"/>
</dbReference>
<name>A0A2H0TJ97_9BACT</name>
<evidence type="ECO:0000256" key="1">
    <source>
        <dbReference type="SAM" id="Phobius"/>
    </source>
</evidence>
<accession>A0A2H0TJ97</accession>
<evidence type="ECO:0008006" key="4">
    <source>
        <dbReference type="Google" id="ProtNLM"/>
    </source>
</evidence>
<comment type="caution">
    <text evidence="2">The sequence shown here is derived from an EMBL/GenBank/DDBJ whole genome shotgun (WGS) entry which is preliminary data.</text>
</comment>
<feature type="transmembrane region" description="Helical" evidence="1">
    <location>
        <begin position="80"/>
        <end position="97"/>
    </location>
</feature>
<proteinExistence type="predicted"/>
<organism evidence="2 3">
    <name type="scientific">Candidatus Nealsonbacteria bacterium CG10_big_fil_rev_8_21_14_0_10_37_25</name>
    <dbReference type="NCBI Taxonomy" id="1974711"/>
    <lineage>
        <taxon>Bacteria</taxon>
        <taxon>Candidatus Nealsoniibacteriota</taxon>
    </lineage>
</organism>
<evidence type="ECO:0000313" key="3">
    <source>
        <dbReference type="Proteomes" id="UP000228909"/>
    </source>
</evidence>
<protein>
    <recommendedName>
        <fullName evidence="4">Helix-turn-helix domain-containing protein</fullName>
    </recommendedName>
</protein>